<dbReference type="RefSeq" id="WP_152727593.1">
    <property type="nucleotide sequence ID" value="NZ_JAABOZ010000001.1"/>
</dbReference>
<gene>
    <name evidence="2" type="ORF">G1H19_10230</name>
</gene>
<name>A0A7K3WD25_9ACTN</name>
<keyword evidence="3" id="KW-1185">Reference proteome</keyword>
<reference evidence="2 3" key="1">
    <citation type="submission" date="2020-02" db="EMBL/GenBank/DDBJ databases">
        <title>The whole genome sequence of CPCC 205119.</title>
        <authorList>
            <person name="Jiang Z."/>
        </authorList>
    </citation>
    <scope>NUCLEOTIDE SEQUENCE [LARGE SCALE GENOMIC DNA]</scope>
    <source>
        <strain evidence="2 3">CPCC 205119</strain>
    </source>
</reference>
<accession>A0A7K3WD25</accession>
<feature type="region of interest" description="Disordered" evidence="1">
    <location>
        <begin position="25"/>
        <end position="47"/>
    </location>
</feature>
<protein>
    <submittedName>
        <fullName evidence="2">Uncharacterized protein</fullName>
    </submittedName>
</protein>
<comment type="caution">
    <text evidence="2">The sequence shown here is derived from an EMBL/GenBank/DDBJ whole genome shotgun (WGS) entry which is preliminary data.</text>
</comment>
<evidence type="ECO:0000313" key="3">
    <source>
        <dbReference type="Proteomes" id="UP000470470"/>
    </source>
</evidence>
<sequence length="403" mass="44649">MTYPAHDRDDSPFAVPEDGVDIFFGAPDLAPPGTPDPSTRKGKGRRKEGPVLLVAQNRALVTWLCRVRYATRAQIQERWYPLDQMPTRQAVAARLAALQAGGWIEKHPGIGGYPIYQPTVRAYNEVGDGTRYHPNPSLGTMEHTLRLTDLIVELETGRHELPAGYPTSVTVLTEREITAEDKAPPKMRHRAGARSDVWRYQPVYGYLSDDGKRRGFPDALVLPIDPAEWESGQSFANAIAVEYERSEKPLAEYRAIIRAYRDTTRRTAPQEAVAAARQSLAGLNLPQIEALPVISVPRGGRYRYVLYVCETPRIKVLVERAALDLRVGDFVLTMLAPPPRFNRSPERTTKPWPPSKRGRPEAPLGVQLMRLPKARLVDYLLSMGAGEAALEVLTSGDGSGTAA</sequence>
<dbReference type="EMBL" id="JAAGWK010000011">
    <property type="protein sequence ID" value="NEL54378.1"/>
    <property type="molecule type" value="Genomic_DNA"/>
</dbReference>
<dbReference type="AlphaFoldDB" id="A0A7K3WD25"/>
<feature type="region of interest" description="Disordered" evidence="1">
    <location>
        <begin position="340"/>
        <end position="361"/>
    </location>
</feature>
<proteinExistence type="predicted"/>
<dbReference type="Proteomes" id="UP000470470">
    <property type="component" value="Unassembled WGS sequence"/>
</dbReference>
<organism evidence="2 3">
    <name type="scientific">Goekera deserti</name>
    <dbReference type="NCBI Taxonomy" id="2497753"/>
    <lineage>
        <taxon>Bacteria</taxon>
        <taxon>Bacillati</taxon>
        <taxon>Actinomycetota</taxon>
        <taxon>Actinomycetes</taxon>
        <taxon>Geodermatophilales</taxon>
        <taxon>Geodermatophilaceae</taxon>
        <taxon>Goekera</taxon>
    </lineage>
</organism>
<evidence type="ECO:0000313" key="2">
    <source>
        <dbReference type="EMBL" id="NEL54378.1"/>
    </source>
</evidence>
<evidence type="ECO:0000256" key="1">
    <source>
        <dbReference type="SAM" id="MobiDB-lite"/>
    </source>
</evidence>